<keyword evidence="2" id="KW-0479">Metal-binding</keyword>
<gene>
    <name evidence="6" type="ORF">QQ008_13065</name>
</gene>
<dbReference type="CDD" id="cd10551">
    <property type="entry name" value="PsrB"/>
    <property type="match status" value="1"/>
</dbReference>
<keyword evidence="4" id="KW-0411">Iron-sulfur</keyword>
<dbReference type="PANTHER" id="PTHR43177">
    <property type="entry name" value="PROTEIN NRFC"/>
    <property type="match status" value="1"/>
</dbReference>
<evidence type="ECO:0000313" key="6">
    <source>
        <dbReference type="EMBL" id="MDN5202309.1"/>
    </source>
</evidence>
<accession>A0ABT8KNM0</accession>
<dbReference type="SUPFAM" id="SSF54862">
    <property type="entry name" value="4Fe-4S ferredoxins"/>
    <property type="match status" value="1"/>
</dbReference>
<feature type="domain" description="4Fe-4S ferredoxin-type" evidence="5">
    <location>
        <begin position="217"/>
        <end position="246"/>
    </location>
</feature>
<keyword evidence="7" id="KW-1185">Reference proteome</keyword>
<keyword evidence="1" id="KW-0004">4Fe-4S</keyword>
<dbReference type="InterPro" id="IPR017900">
    <property type="entry name" value="4Fe4S_Fe_S_CS"/>
</dbReference>
<dbReference type="PROSITE" id="PS00198">
    <property type="entry name" value="4FE4S_FER_1"/>
    <property type="match status" value="1"/>
</dbReference>
<dbReference type="Proteomes" id="UP001172082">
    <property type="component" value="Unassembled WGS sequence"/>
</dbReference>
<organism evidence="6 7">
    <name type="scientific">Splendidivirga corallicola</name>
    <dbReference type="NCBI Taxonomy" id="3051826"/>
    <lineage>
        <taxon>Bacteria</taxon>
        <taxon>Pseudomonadati</taxon>
        <taxon>Bacteroidota</taxon>
        <taxon>Cytophagia</taxon>
        <taxon>Cytophagales</taxon>
        <taxon>Splendidivirgaceae</taxon>
        <taxon>Splendidivirga</taxon>
    </lineage>
</organism>
<keyword evidence="3" id="KW-0408">Iron</keyword>
<dbReference type="EMBL" id="JAUJEA010000004">
    <property type="protein sequence ID" value="MDN5202309.1"/>
    <property type="molecule type" value="Genomic_DNA"/>
</dbReference>
<evidence type="ECO:0000256" key="4">
    <source>
        <dbReference type="ARBA" id="ARBA00023014"/>
    </source>
</evidence>
<evidence type="ECO:0000256" key="2">
    <source>
        <dbReference type="ARBA" id="ARBA00022723"/>
    </source>
</evidence>
<evidence type="ECO:0000313" key="7">
    <source>
        <dbReference type="Proteomes" id="UP001172082"/>
    </source>
</evidence>
<dbReference type="Pfam" id="PF13247">
    <property type="entry name" value="Fer4_11"/>
    <property type="match status" value="2"/>
</dbReference>
<dbReference type="InterPro" id="IPR017896">
    <property type="entry name" value="4Fe4S_Fe-S-bd"/>
</dbReference>
<dbReference type="InterPro" id="IPR054822">
    <property type="entry name" value="DsrO-like"/>
</dbReference>
<evidence type="ECO:0000256" key="3">
    <source>
        <dbReference type="ARBA" id="ARBA00023004"/>
    </source>
</evidence>
<dbReference type="PANTHER" id="PTHR43177:SF3">
    <property type="entry name" value="PROTEIN NRFC HOMOLOG"/>
    <property type="match status" value="1"/>
</dbReference>
<dbReference type="PROSITE" id="PS51379">
    <property type="entry name" value="4FE4S_FER_2"/>
    <property type="match status" value="1"/>
</dbReference>
<sequence length="338" mass="38967">MKEKKENNKAMQNTSGSCQNGNCSCGDGYQQTLNKKSDRRGMLKKLTMGLLTGAGMVNSACSITASDEDKEKSQLDWESFFQGNYQLMTEDEKKKTVERLERSYELNHGRHPDISAKGPEKDVLYGYAFNISKCRGYMDCVNACVQENNQDRDTQMQYIRIHEHKNGQINFELAEDNYFHEVPAEGHFYMGTQCFHCENPPCVKVCPVEATWKEKDGIVVVDYDWCIGCRYCMAACPYDGRRFNWQTPEVPEEEVNLNQHYLGNRLRKKGVMEKCTFCIQRSREGKNPACVEACPTGARIFGNLLDPNSEIRWVLANKKVFRLKEDLGTEPKFWYFMD</sequence>
<reference evidence="6" key="1">
    <citation type="submission" date="2023-06" db="EMBL/GenBank/DDBJ databases">
        <title>Genomic of Parafulvivirga corallium.</title>
        <authorList>
            <person name="Wang G."/>
        </authorList>
    </citation>
    <scope>NUCLEOTIDE SEQUENCE</scope>
    <source>
        <strain evidence="6">BMA10</strain>
    </source>
</reference>
<protein>
    <submittedName>
        <fullName evidence="6">4Fe-4S dicluster domain-containing protein</fullName>
    </submittedName>
</protein>
<dbReference type="Gene3D" id="3.30.70.20">
    <property type="match status" value="2"/>
</dbReference>
<proteinExistence type="predicted"/>
<evidence type="ECO:0000259" key="5">
    <source>
        <dbReference type="PROSITE" id="PS51379"/>
    </source>
</evidence>
<comment type="caution">
    <text evidence="6">The sequence shown here is derived from an EMBL/GenBank/DDBJ whole genome shotgun (WGS) entry which is preliminary data.</text>
</comment>
<dbReference type="NCBIfam" id="NF045797">
    <property type="entry name" value="DsrO"/>
    <property type="match status" value="1"/>
</dbReference>
<evidence type="ECO:0000256" key="1">
    <source>
        <dbReference type="ARBA" id="ARBA00022485"/>
    </source>
</evidence>
<name>A0ABT8KNM0_9BACT</name>
<dbReference type="InterPro" id="IPR050954">
    <property type="entry name" value="ET_IronSulfur_Cluster-Binding"/>
</dbReference>
<dbReference type="RefSeq" id="WP_346752334.1">
    <property type="nucleotide sequence ID" value="NZ_JAUJEA010000004.1"/>
</dbReference>